<reference evidence="2" key="1">
    <citation type="submission" date="2017-03" db="EMBL/GenBank/DDBJ databases">
        <authorList>
            <person name="Herbold C."/>
        </authorList>
    </citation>
    <scope>NUCLEOTIDE SEQUENCE [LARGE SCALE GENOMIC DNA]</scope>
</reference>
<dbReference type="AlphaFoldDB" id="A0A2H1FGX2"/>
<organism evidence="1 2">
    <name type="scientific">Candidatus Nitrosotalea okcheonensis</name>
    <dbReference type="NCBI Taxonomy" id="1903276"/>
    <lineage>
        <taxon>Archaea</taxon>
        <taxon>Nitrososphaerota</taxon>
        <taxon>Nitrososphaeria</taxon>
        <taxon>Nitrosotaleales</taxon>
        <taxon>Nitrosotaleaceae</taxon>
        <taxon>Nitrosotalea</taxon>
    </lineage>
</organism>
<dbReference type="Proteomes" id="UP000230607">
    <property type="component" value="Chromosome 1"/>
</dbReference>
<gene>
    <name evidence="1" type="ORF">NCS_11754</name>
</gene>
<evidence type="ECO:0000313" key="1">
    <source>
        <dbReference type="EMBL" id="SMH71942.1"/>
    </source>
</evidence>
<sequence length="45" mass="5231">MNESIPIWIKQATGLWSSGNGQDQYFYSAIDYLVKHNIIRSNNEK</sequence>
<evidence type="ECO:0000313" key="2">
    <source>
        <dbReference type="Proteomes" id="UP000230607"/>
    </source>
</evidence>
<protein>
    <submittedName>
        <fullName evidence="1">Uncharacterized protein</fullName>
    </submittedName>
</protein>
<proteinExistence type="predicted"/>
<accession>A0A2H1FGX2</accession>
<name>A0A2H1FGX2_9ARCH</name>
<dbReference type="EMBL" id="LT841358">
    <property type="protein sequence ID" value="SMH71942.1"/>
    <property type="molecule type" value="Genomic_DNA"/>
</dbReference>
<keyword evidence="2" id="KW-1185">Reference proteome</keyword>